<comment type="caution">
    <text evidence="1">The sequence shown here is derived from an EMBL/GenBank/DDBJ whole genome shotgun (WGS) entry which is preliminary data.</text>
</comment>
<name>A0ABU1GXE7_9GAMM</name>
<dbReference type="Proteomes" id="UP001269375">
    <property type="component" value="Unassembled WGS sequence"/>
</dbReference>
<proteinExistence type="predicted"/>
<dbReference type="RefSeq" id="WP_251594485.1">
    <property type="nucleotide sequence ID" value="NZ_JAMLJI010000004.1"/>
</dbReference>
<keyword evidence="2" id="KW-1185">Reference proteome</keyword>
<evidence type="ECO:0000313" key="2">
    <source>
        <dbReference type="Proteomes" id="UP001269375"/>
    </source>
</evidence>
<accession>A0ABU1GXE7</accession>
<gene>
    <name evidence="1" type="ORF">QC825_08520</name>
</gene>
<reference evidence="1 2" key="1">
    <citation type="submission" date="2023-04" db="EMBL/GenBank/DDBJ databases">
        <title>A long-awaited taxogenomic arrangement of the family Halomonadaceae.</title>
        <authorList>
            <person name="De La Haba R."/>
            <person name="Chuvochina M."/>
            <person name="Wittouck S."/>
            <person name="Arahal D.R."/>
            <person name="Sanchez-Porro C."/>
            <person name="Hugenholtz P."/>
            <person name="Ventosa A."/>
        </authorList>
    </citation>
    <scope>NUCLEOTIDE SEQUENCE [LARGE SCALE GENOMIC DNA]</scope>
    <source>
        <strain evidence="1 2">DSM 22428</strain>
    </source>
</reference>
<sequence>MTAEMCVSLNWCPPADLQDQLPVLNAHQRLLGESDISLRGWRPLAVAKLAGEASWGVGVSFDFELIVRNGRFHFRFKLKAVMGEGMGGSVDVELDLDRLDIWLLMVNQAVLDSADDTLEWVQPEARSALAKIGYFIVTAGFEVAALLAHNLQALDDAYDRFTTPERSGIIAYQIVSDDSHDREFRAWVIRLLPEALGALLETLISRSQAFDLRGGANVEEVDALLLQQQAIVKIMKWLIEAAKDGDFDGTHYGFGNSSTRNPAQKLFRNAVISMKDMAMYGVGIAPEQVAPEDINYGSNLGRISNFINNSPDEGDEMQYIRIKDDFYWSKEKLSAGGDL</sequence>
<evidence type="ECO:0000313" key="1">
    <source>
        <dbReference type="EMBL" id="MDR5896112.1"/>
    </source>
</evidence>
<dbReference type="EMBL" id="JARWAO010000004">
    <property type="protein sequence ID" value="MDR5896112.1"/>
    <property type="molecule type" value="Genomic_DNA"/>
</dbReference>
<protein>
    <submittedName>
        <fullName evidence="1">Uncharacterized protein</fullName>
    </submittedName>
</protein>
<organism evidence="1 2">
    <name type="scientific">Larsenimonas suaedae</name>
    <dbReference type="NCBI Taxonomy" id="1851019"/>
    <lineage>
        <taxon>Bacteria</taxon>
        <taxon>Pseudomonadati</taxon>
        <taxon>Pseudomonadota</taxon>
        <taxon>Gammaproteobacteria</taxon>
        <taxon>Oceanospirillales</taxon>
        <taxon>Halomonadaceae</taxon>
        <taxon>Larsenimonas</taxon>
    </lineage>
</organism>